<dbReference type="RefSeq" id="WP_004379309.1">
    <property type="nucleotide sequence ID" value="NZ_JH114215.1"/>
</dbReference>
<gene>
    <name evidence="1" type="ORF">HMPREF9431_00325</name>
</gene>
<evidence type="ECO:0000313" key="1">
    <source>
        <dbReference type="EMBL" id="EGV34365.1"/>
    </source>
</evidence>
<proteinExistence type="predicted"/>
<sequence>METPLRGRSGGHTGAAPTVSFGQIARGWFCLFVGKTVHMNQHHRCCTFVSPGLIERSEIYPG</sequence>
<dbReference type="GeneID" id="95427051"/>
<dbReference type="HOGENOM" id="CLU_171071_0_0_10"/>
<dbReference type="AlphaFoldDB" id="G1W924"/>
<name>G1W924_9BACT</name>
<accession>G1W924</accession>
<organism evidence="1 2">
    <name type="scientific">Segatella oulorum F0390</name>
    <dbReference type="NCBI Taxonomy" id="702438"/>
    <lineage>
        <taxon>Bacteria</taxon>
        <taxon>Pseudomonadati</taxon>
        <taxon>Bacteroidota</taxon>
        <taxon>Bacteroidia</taxon>
        <taxon>Bacteroidales</taxon>
        <taxon>Prevotellaceae</taxon>
        <taxon>Segatella</taxon>
    </lineage>
</organism>
<dbReference type="OrthoDB" id="1085256at2"/>
<dbReference type="EMBL" id="ADGI01000015">
    <property type="protein sequence ID" value="EGV34365.1"/>
    <property type="molecule type" value="Genomic_DNA"/>
</dbReference>
<keyword evidence="2" id="KW-1185">Reference proteome</keyword>
<reference evidence="1 2" key="1">
    <citation type="submission" date="2011-07" db="EMBL/GenBank/DDBJ databases">
        <title>The Genome Sequence of Prevotella oulorum F0390.</title>
        <authorList>
            <consortium name="The Broad Institute Genome Sequencing Platform"/>
            <consortium name="The Broad Institute Genome Sequencing Center for Infectious Disease"/>
            <person name="Earl A."/>
            <person name="Ward D."/>
            <person name="Feldgarden M."/>
            <person name="Gevers D."/>
            <person name="Izard J."/>
            <person name="Ganesan A."/>
            <person name="Baranova O.V."/>
            <person name="Blanton J.M."/>
            <person name="Tanner A.C."/>
            <person name="Dewhirst F.E."/>
            <person name="Young S.K."/>
            <person name="Zeng Q."/>
            <person name="Gargeya S."/>
            <person name="Fitzgerald M."/>
            <person name="Haas B."/>
            <person name="Abouelleil A."/>
            <person name="Alvarado L."/>
            <person name="Arachchi H.M."/>
            <person name="Berlin A."/>
            <person name="Brown A."/>
            <person name="Chapman S.B."/>
            <person name="Chen Z."/>
            <person name="Dunbar C."/>
            <person name="Freedman E."/>
            <person name="Gearin G."/>
            <person name="Gellesch M."/>
            <person name="Goldberg J."/>
            <person name="Griggs A."/>
            <person name="Gujja S."/>
            <person name="Heiman D."/>
            <person name="Howarth C."/>
            <person name="Larson L."/>
            <person name="Lui A."/>
            <person name="MacDonald P.J.P."/>
            <person name="Mehta T."/>
            <person name="Montmayeur A."/>
            <person name="Murphy C."/>
            <person name="Neiman D."/>
            <person name="Pearson M."/>
            <person name="Priest M."/>
            <person name="Roberts A."/>
            <person name="Saif S."/>
            <person name="Shea T."/>
            <person name="Shenoy N."/>
            <person name="Sisk P."/>
            <person name="Stolte C."/>
            <person name="Sykes S."/>
            <person name="Wortman J."/>
            <person name="Nusbaum C."/>
            <person name="Birren B."/>
        </authorList>
    </citation>
    <scope>NUCLEOTIDE SEQUENCE [LARGE SCALE GENOMIC DNA]</scope>
    <source>
        <strain evidence="1 2">F0390</strain>
    </source>
</reference>
<comment type="caution">
    <text evidence="1">The sequence shown here is derived from an EMBL/GenBank/DDBJ whole genome shotgun (WGS) entry which is preliminary data.</text>
</comment>
<dbReference type="Proteomes" id="UP000005141">
    <property type="component" value="Unassembled WGS sequence"/>
</dbReference>
<evidence type="ECO:0000313" key="2">
    <source>
        <dbReference type="Proteomes" id="UP000005141"/>
    </source>
</evidence>
<protein>
    <submittedName>
        <fullName evidence="1">Uncharacterized protein</fullName>
    </submittedName>
</protein>